<evidence type="ECO:0000313" key="2">
    <source>
        <dbReference type="Proteomes" id="UP000030686"/>
    </source>
</evidence>
<accession>W6R0S3</accession>
<dbReference type="EMBL" id="HG792018">
    <property type="protein sequence ID" value="CDM35432.1"/>
    <property type="molecule type" value="Genomic_DNA"/>
</dbReference>
<organism evidence="1 2">
    <name type="scientific">Penicillium roqueforti (strain FM164)</name>
    <dbReference type="NCBI Taxonomy" id="1365484"/>
    <lineage>
        <taxon>Eukaryota</taxon>
        <taxon>Fungi</taxon>
        <taxon>Dikarya</taxon>
        <taxon>Ascomycota</taxon>
        <taxon>Pezizomycotina</taxon>
        <taxon>Eurotiomycetes</taxon>
        <taxon>Eurotiomycetidae</taxon>
        <taxon>Eurotiales</taxon>
        <taxon>Aspergillaceae</taxon>
        <taxon>Penicillium</taxon>
    </lineage>
</organism>
<dbReference type="AlphaFoldDB" id="W6R0S3"/>
<evidence type="ECO:0000313" key="1">
    <source>
        <dbReference type="EMBL" id="CDM35432.1"/>
    </source>
</evidence>
<sequence>MTLVPHTASHRLARTENLCLKPYRATLNNHRFAGNNCFQEPTELHDEQEFVC</sequence>
<keyword evidence="2" id="KW-1185">Reference proteome</keyword>
<proteinExistence type="predicted"/>
<gene>
    <name evidence="1" type="ORF">PROQFM164_S04g000313</name>
</gene>
<dbReference type="Proteomes" id="UP000030686">
    <property type="component" value="Unassembled WGS sequence"/>
</dbReference>
<protein>
    <submittedName>
        <fullName evidence="1">Genomic scaffold, ProqFM164S04</fullName>
    </submittedName>
</protein>
<reference evidence="1" key="1">
    <citation type="journal article" date="2014" name="Nat. Commun.">
        <title>Multiple recent horizontal transfers of a large genomic region in cheese making fungi.</title>
        <authorList>
            <person name="Cheeseman K."/>
            <person name="Ropars J."/>
            <person name="Renault P."/>
            <person name="Dupont J."/>
            <person name="Gouzy J."/>
            <person name="Branca A."/>
            <person name="Abraham A.L."/>
            <person name="Ceppi M."/>
            <person name="Conseiller E."/>
            <person name="Debuchy R."/>
            <person name="Malagnac F."/>
            <person name="Goarin A."/>
            <person name="Silar P."/>
            <person name="Lacoste S."/>
            <person name="Sallet E."/>
            <person name="Bensimon A."/>
            <person name="Giraud T."/>
            <person name="Brygoo Y."/>
        </authorList>
    </citation>
    <scope>NUCLEOTIDE SEQUENCE [LARGE SCALE GENOMIC DNA]</scope>
    <source>
        <strain evidence="1">FM164</strain>
    </source>
</reference>
<name>W6R0S3_PENRF</name>